<dbReference type="GO" id="GO:0080008">
    <property type="term" value="C:Cul4-RING E3 ubiquitin ligase complex"/>
    <property type="evidence" value="ECO:0000318"/>
    <property type="project" value="GO_Central"/>
</dbReference>
<feature type="region of interest" description="Disordered" evidence="8">
    <location>
        <begin position="1"/>
        <end position="59"/>
    </location>
</feature>
<dbReference type="GO" id="GO:0031625">
    <property type="term" value="F:ubiquitin protein ligase binding"/>
    <property type="evidence" value="ECO:0000318"/>
    <property type="project" value="GO_Central"/>
</dbReference>
<dbReference type="SMART" id="SM00884">
    <property type="entry name" value="Cullin_Nedd8"/>
    <property type="match status" value="1"/>
</dbReference>
<feature type="compositionally biased region" description="Polar residues" evidence="8">
    <location>
        <begin position="43"/>
        <end position="58"/>
    </location>
</feature>
<keyword evidence="4" id="KW-0833">Ubl conjugation pathway</keyword>
<dbReference type="AlphaFoldDB" id="F4NZJ9"/>
<dbReference type="FunCoup" id="F4NZJ9">
    <property type="interactions" value="551"/>
</dbReference>
<feature type="compositionally biased region" description="Low complexity" evidence="8">
    <location>
        <begin position="8"/>
        <end position="19"/>
    </location>
</feature>
<dbReference type="EMBL" id="GL882882">
    <property type="protein sequence ID" value="EGF81454.1"/>
    <property type="molecule type" value="Genomic_DNA"/>
</dbReference>
<dbReference type="InterPro" id="IPR019559">
    <property type="entry name" value="Cullin_neddylation_domain"/>
</dbReference>
<dbReference type="FunFam" id="1.20.1310.10:FF:000035">
    <property type="entry name" value="Ubiquitin ligase subunit CulD, putative"/>
    <property type="match status" value="1"/>
</dbReference>
<dbReference type="InterPro" id="IPR016158">
    <property type="entry name" value="Cullin_homology"/>
</dbReference>
<sequence length="795" mass="92441">MLPTAGPQRQHPQQTSQQQGTNLPKPDTRHSSNKRPKLETPFTMLNANNDADQKQSQRLGGKTAKKLVIKSFKVKPKLPENFEADTWEKLRLAVQAIHARQPVQDSLEELYKACENLCHHNRQSNLYQKLYSVCKDHVLVELDALKSNIHTSGCNILVAVNECWLRYCQQMMLIRSIFLYLDRTYVLQTASLKSIWSMSMDLFRSYVLDDKEIQERVVRELIQEINCERREQQISRPLMRSLIRMMTDLSVYIRVFETTFLENTRQFYRVFSKTIVDSIDGNLALGEGANRVSSYLIQVSNRLEQETQRCSPGEGYIDPLTRKKLVLTLEDELLRQHATLLLDVGFDQLVAAQRIDDLALFYKLLERIGMLEELKRRMSQYIQATGIFIVKDPTRDKTMVQELLEFKMRLDDILKNAFQSTESFDHAIKESFEKFINQRQNKPAEMIAKYIDELLKHVKGMTDLEVDRRLDQCLAIFRLVQGKDVFEAFYSKDLAKRLLLEKSTSVDAEKSMLFKLKAECGPGFTSKLEGMFKDMELSRDIKRKFEDTAGFYNRIGRIDLNVYVLTSGLWPTYTPVDLNLPNEMTVCQEVFKEYYMSKHNGRRLVWHNSLGSCILRAQFEKPKELQLSLFQAVIMLCFNNSKTLSFNALHTLTNLDEKELSRTLQSLSVGKSRVLLKESKGKDVELDDTFEVNEHFTHPQYRIKIGSISVRESVDEMVETNEKVFQDRVFQVDAAIVRIMKTEKRCAHATLVSKLFQIVKFPIAAEDLKKRIESLIEREYLDRDSNDKSLYIYLA</sequence>
<dbReference type="STRING" id="684364.F4NZJ9"/>
<dbReference type="InterPro" id="IPR059120">
    <property type="entry name" value="Cullin-like_AB"/>
</dbReference>
<evidence type="ECO:0000256" key="2">
    <source>
        <dbReference type="ARBA" id="ARBA00006019"/>
    </source>
</evidence>
<gene>
    <name evidence="10" type="ORF">BATDEDRAFT_19177</name>
</gene>
<evidence type="ECO:0000256" key="8">
    <source>
        <dbReference type="SAM" id="MobiDB-lite"/>
    </source>
</evidence>
<dbReference type="HOGENOM" id="CLU_004747_7_2_1"/>
<keyword evidence="11" id="KW-1185">Reference proteome</keyword>
<dbReference type="PROSITE" id="PS50069">
    <property type="entry name" value="CULLIN_2"/>
    <property type="match status" value="1"/>
</dbReference>
<dbReference type="InterPro" id="IPR016157">
    <property type="entry name" value="Cullin_CS"/>
</dbReference>
<protein>
    <recommendedName>
        <fullName evidence="9">Cullin family profile domain-containing protein</fullName>
    </recommendedName>
</protein>
<dbReference type="InterPro" id="IPR001373">
    <property type="entry name" value="Cullin_N"/>
</dbReference>
<dbReference type="SUPFAM" id="SSF75632">
    <property type="entry name" value="Cullin homology domain"/>
    <property type="match status" value="1"/>
</dbReference>
<dbReference type="Gene3D" id="3.30.230.130">
    <property type="entry name" value="Cullin, Chain C, Domain 2"/>
    <property type="match status" value="1"/>
</dbReference>
<dbReference type="InterPro" id="IPR036317">
    <property type="entry name" value="Cullin_homology_sf"/>
</dbReference>
<accession>F4NZJ9</accession>
<dbReference type="FunFam" id="1.10.10.10:FF:000050">
    <property type="entry name" value="Cullin 4B"/>
    <property type="match status" value="1"/>
</dbReference>
<dbReference type="Gene3D" id="1.20.1310.10">
    <property type="entry name" value="Cullin Repeats"/>
    <property type="match status" value="4"/>
</dbReference>
<dbReference type="SUPFAM" id="SSF74788">
    <property type="entry name" value="Cullin repeat-like"/>
    <property type="match status" value="1"/>
</dbReference>
<reference evidence="10 11" key="1">
    <citation type="submission" date="2009-12" db="EMBL/GenBank/DDBJ databases">
        <title>The draft genome of Batrachochytrium dendrobatidis.</title>
        <authorList>
            <consortium name="US DOE Joint Genome Institute (JGI-PGF)"/>
            <person name="Kuo A."/>
            <person name="Salamov A."/>
            <person name="Schmutz J."/>
            <person name="Lucas S."/>
            <person name="Pitluck S."/>
            <person name="Rosenblum E."/>
            <person name="Stajich J."/>
            <person name="Eisen M."/>
            <person name="Grigoriev I.V."/>
        </authorList>
    </citation>
    <scope>NUCLEOTIDE SEQUENCE [LARGE SCALE GENOMIC DNA]</scope>
    <source>
        <strain evidence="11">JAM81 / FGSC 10211</strain>
    </source>
</reference>
<dbReference type="OrthoDB" id="27073at2759"/>
<dbReference type="GeneID" id="18237366"/>
<evidence type="ECO:0000256" key="1">
    <source>
        <dbReference type="ARBA" id="ARBA00004906"/>
    </source>
</evidence>
<dbReference type="FunFam" id="1.20.1310.10:FF:000002">
    <property type="entry name" value="cullin-3 isoform X1"/>
    <property type="match status" value="1"/>
</dbReference>
<organism evidence="10 11">
    <name type="scientific">Batrachochytrium dendrobatidis (strain JAM81 / FGSC 10211)</name>
    <name type="common">Frog chytrid fungus</name>
    <dbReference type="NCBI Taxonomy" id="684364"/>
    <lineage>
        <taxon>Eukaryota</taxon>
        <taxon>Fungi</taxon>
        <taxon>Fungi incertae sedis</taxon>
        <taxon>Chytridiomycota</taxon>
        <taxon>Chytridiomycota incertae sedis</taxon>
        <taxon>Chytridiomycetes</taxon>
        <taxon>Rhizophydiales</taxon>
        <taxon>Rhizophydiales incertae sedis</taxon>
        <taxon>Batrachochytrium</taxon>
    </lineage>
</organism>
<dbReference type="RefSeq" id="XP_006677802.1">
    <property type="nucleotide sequence ID" value="XM_006677739.1"/>
</dbReference>
<dbReference type="InterPro" id="IPR016159">
    <property type="entry name" value="Cullin_repeat-like_dom_sf"/>
</dbReference>
<dbReference type="GO" id="GO:0006974">
    <property type="term" value="P:DNA damage response"/>
    <property type="evidence" value="ECO:0000318"/>
    <property type="project" value="GO_Central"/>
</dbReference>
<dbReference type="Pfam" id="PF10557">
    <property type="entry name" value="Cullin_Nedd8"/>
    <property type="match status" value="1"/>
</dbReference>
<evidence type="ECO:0000256" key="6">
    <source>
        <dbReference type="PROSITE-ProRule" id="PRU00330"/>
    </source>
</evidence>
<dbReference type="InterPro" id="IPR036388">
    <property type="entry name" value="WH-like_DNA-bd_sf"/>
</dbReference>
<dbReference type="SMART" id="SM00182">
    <property type="entry name" value="CULLIN"/>
    <property type="match status" value="1"/>
</dbReference>
<dbReference type="InParanoid" id="F4NZJ9"/>
<keyword evidence="3" id="KW-1017">Isopeptide bond</keyword>
<evidence type="ECO:0000256" key="7">
    <source>
        <dbReference type="RuleBase" id="RU003829"/>
    </source>
</evidence>
<name>F4NZJ9_BATDJ</name>
<comment type="similarity">
    <text evidence="2 6 7">Belongs to the cullin family.</text>
</comment>
<feature type="domain" description="Cullin family profile" evidence="9">
    <location>
        <begin position="442"/>
        <end position="668"/>
    </location>
</feature>
<dbReference type="FunFam" id="1.20.1310.10:FF:000004">
    <property type="entry name" value="Cullin 4B"/>
    <property type="match status" value="1"/>
</dbReference>
<dbReference type="GO" id="GO:0006511">
    <property type="term" value="P:ubiquitin-dependent protein catabolic process"/>
    <property type="evidence" value="ECO:0007669"/>
    <property type="project" value="InterPro"/>
</dbReference>
<dbReference type="Proteomes" id="UP000007241">
    <property type="component" value="Unassembled WGS sequence"/>
</dbReference>
<evidence type="ECO:0000259" key="9">
    <source>
        <dbReference type="PROSITE" id="PS50069"/>
    </source>
</evidence>
<dbReference type="Pfam" id="PF00888">
    <property type="entry name" value="Cullin"/>
    <property type="match status" value="1"/>
</dbReference>
<dbReference type="InterPro" id="IPR045093">
    <property type="entry name" value="Cullin"/>
</dbReference>
<dbReference type="GO" id="GO:0016567">
    <property type="term" value="P:protein ubiquitination"/>
    <property type="evidence" value="ECO:0000318"/>
    <property type="project" value="GO_Central"/>
</dbReference>
<evidence type="ECO:0000313" key="10">
    <source>
        <dbReference type="EMBL" id="EGF81454.1"/>
    </source>
</evidence>
<evidence type="ECO:0000256" key="5">
    <source>
        <dbReference type="ARBA" id="ARBA00022843"/>
    </source>
</evidence>
<dbReference type="Pfam" id="PF26557">
    <property type="entry name" value="Cullin_AB"/>
    <property type="match status" value="1"/>
</dbReference>
<dbReference type="PROSITE" id="PS01256">
    <property type="entry name" value="CULLIN_1"/>
    <property type="match status" value="1"/>
</dbReference>
<keyword evidence="5" id="KW-0832">Ubl conjugation</keyword>
<dbReference type="InterPro" id="IPR036390">
    <property type="entry name" value="WH_DNA-bd_sf"/>
</dbReference>
<dbReference type="PANTHER" id="PTHR11932">
    <property type="entry name" value="CULLIN"/>
    <property type="match status" value="1"/>
</dbReference>
<dbReference type="Gene3D" id="1.10.10.10">
    <property type="entry name" value="Winged helix-like DNA-binding domain superfamily/Winged helix DNA-binding domain"/>
    <property type="match status" value="1"/>
</dbReference>
<evidence type="ECO:0000256" key="3">
    <source>
        <dbReference type="ARBA" id="ARBA00022499"/>
    </source>
</evidence>
<evidence type="ECO:0000256" key="4">
    <source>
        <dbReference type="ARBA" id="ARBA00022786"/>
    </source>
</evidence>
<proteinExistence type="inferred from homology"/>
<dbReference type="SUPFAM" id="SSF46785">
    <property type="entry name" value="Winged helix' DNA-binding domain"/>
    <property type="match status" value="1"/>
</dbReference>
<comment type="pathway">
    <text evidence="1">Protein modification; protein ubiquitination.</text>
</comment>
<dbReference type="FunFam" id="1.20.1310.10:FF:000044">
    <property type="entry name" value="Ubiquitin ligase subunit CulD, putative"/>
    <property type="match status" value="1"/>
</dbReference>
<dbReference type="OMA" id="NYQEQTW"/>
<evidence type="ECO:0000313" key="11">
    <source>
        <dbReference type="Proteomes" id="UP000007241"/>
    </source>
</evidence>